<dbReference type="Gene3D" id="1.20.5.170">
    <property type="match status" value="1"/>
</dbReference>
<evidence type="ECO:0000256" key="2">
    <source>
        <dbReference type="ARBA" id="ARBA00022723"/>
    </source>
</evidence>
<dbReference type="AlphaFoldDB" id="A0A1D2NL97"/>
<dbReference type="InterPro" id="IPR013087">
    <property type="entry name" value="Znf_C2H2_type"/>
</dbReference>
<evidence type="ECO:0000313" key="13">
    <source>
        <dbReference type="EMBL" id="ODN06021.1"/>
    </source>
</evidence>
<dbReference type="InterPro" id="IPR004827">
    <property type="entry name" value="bZIP"/>
</dbReference>
<feature type="coiled-coil region" evidence="9">
    <location>
        <begin position="377"/>
        <end position="404"/>
    </location>
</feature>
<dbReference type="GO" id="GO:0005634">
    <property type="term" value="C:nucleus"/>
    <property type="evidence" value="ECO:0007669"/>
    <property type="project" value="UniProtKB-SubCell"/>
</dbReference>
<keyword evidence="5" id="KW-0805">Transcription regulation</keyword>
<feature type="region of interest" description="Disordered" evidence="10">
    <location>
        <begin position="242"/>
        <end position="262"/>
    </location>
</feature>
<keyword evidence="14" id="KW-1185">Reference proteome</keyword>
<dbReference type="PROSITE" id="PS50217">
    <property type="entry name" value="BZIP"/>
    <property type="match status" value="1"/>
</dbReference>
<dbReference type="Pfam" id="PF00170">
    <property type="entry name" value="bZIP_1"/>
    <property type="match status" value="1"/>
</dbReference>
<evidence type="ECO:0000256" key="4">
    <source>
        <dbReference type="ARBA" id="ARBA00022833"/>
    </source>
</evidence>
<keyword evidence="9" id="KW-0175">Coiled coil</keyword>
<evidence type="ECO:0000259" key="11">
    <source>
        <dbReference type="PROSITE" id="PS50157"/>
    </source>
</evidence>
<keyword evidence="3 8" id="KW-0863">Zinc-finger</keyword>
<dbReference type="OMA" id="MSACLTP"/>
<feature type="domain" description="BZIP" evidence="12">
    <location>
        <begin position="345"/>
        <end position="408"/>
    </location>
</feature>
<evidence type="ECO:0000256" key="3">
    <source>
        <dbReference type="ARBA" id="ARBA00022771"/>
    </source>
</evidence>
<evidence type="ECO:0000259" key="12">
    <source>
        <dbReference type="PROSITE" id="PS50217"/>
    </source>
</evidence>
<evidence type="ECO:0000256" key="7">
    <source>
        <dbReference type="ARBA" id="ARBA00023242"/>
    </source>
</evidence>
<keyword evidence="6" id="KW-0804">Transcription</keyword>
<evidence type="ECO:0000256" key="8">
    <source>
        <dbReference type="PROSITE-ProRule" id="PRU00042"/>
    </source>
</evidence>
<proteinExistence type="predicted"/>
<keyword evidence="7" id="KW-0539">Nucleus</keyword>
<evidence type="ECO:0000256" key="6">
    <source>
        <dbReference type="ARBA" id="ARBA00023163"/>
    </source>
</evidence>
<organism evidence="13 14">
    <name type="scientific">Orchesella cincta</name>
    <name type="common">Springtail</name>
    <name type="synonym">Podura cincta</name>
    <dbReference type="NCBI Taxonomy" id="48709"/>
    <lineage>
        <taxon>Eukaryota</taxon>
        <taxon>Metazoa</taxon>
        <taxon>Ecdysozoa</taxon>
        <taxon>Arthropoda</taxon>
        <taxon>Hexapoda</taxon>
        <taxon>Collembola</taxon>
        <taxon>Entomobryomorpha</taxon>
        <taxon>Entomobryoidea</taxon>
        <taxon>Orchesellidae</taxon>
        <taxon>Orchesellinae</taxon>
        <taxon>Orchesella</taxon>
    </lineage>
</organism>
<dbReference type="STRING" id="48709.A0A1D2NL97"/>
<dbReference type="PANTHER" id="PTHR19304">
    <property type="entry name" value="CYCLIC-AMP RESPONSE ELEMENT BINDING PROTEIN"/>
    <property type="match status" value="1"/>
</dbReference>
<reference evidence="13 14" key="1">
    <citation type="journal article" date="2016" name="Genome Biol. Evol.">
        <title>Gene Family Evolution Reflects Adaptation to Soil Environmental Stressors in the Genome of the Collembolan Orchesella cincta.</title>
        <authorList>
            <person name="Faddeeva-Vakhrusheva A."/>
            <person name="Derks M.F."/>
            <person name="Anvar S.Y."/>
            <person name="Agamennone V."/>
            <person name="Suring W."/>
            <person name="Smit S."/>
            <person name="van Straalen N.M."/>
            <person name="Roelofs D."/>
        </authorList>
    </citation>
    <scope>NUCLEOTIDE SEQUENCE [LARGE SCALE GENOMIC DNA]</scope>
    <source>
        <tissue evidence="13">Mixed pool</tissue>
    </source>
</reference>
<comment type="subcellular location">
    <subcellularLocation>
        <location evidence="1">Nucleus</location>
    </subcellularLocation>
</comment>
<evidence type="ECO:0000256" key="5">
    <source>
        <dbReference type="ARBA" id="ARBA00023015"/>
    </source>
</evidence>
<dbReference type="SMART" id="SM00338">
    <property type="entry name" value="BRLZ"/>
    <property type="match status" value="1"/>
</dbReference>
<dbReference type="CDD" id="cd14687">
    <property type="entry name" value="bZIP_ATF2"/>
    <property type="match status" value="1"/>
</dbReference>
<keyword evidence="4" id="KW-0862">Zinc</keyword>
<dbReference type="GO" id="GO:0008270">
    <property type="term" value="F:zinc ion binding"/>
    <property type="evidence" value="ECO:0007669"/>
    <property type="project" value="UniProtKB-KW"/>
</dbReference>
<name>A0A1D2NL97_ORCCI</name>
<evidence type="ECO:0000256" key="10">
    <source>
        <dbReference type="SAM" id="MobiDB-lite"/>
    </source>
</evidence>
<dbReference type="EMBL" id="LJIJ01000012">
    <property type="protein sequence ID" value="ODN06021.1"/>
    <property type="molecule type" value="Genomic_DNA"/>
</dbReference>
<gene>
    <name evidence="13" type="ORF">Ocin01_00714</name>
</gene>
<dbReference type="SUPFAM" id="SSF57959">
    <property type="entry name" value="Leucine zipper domain"/>
    <property type="match status" value="1"/>
</dbReference>
<keyword evidence="2" id="KW-0479">Metal-binding</keyword>
<evidence type="ECO:0000313" key="14">
    <source>
        <dbReference type="Proteomes" id="UP000094527"/>
    </source>
</evidence>
<dbReference type="Proteomes" id="UP000094527">
    <property type="component" value="Unassembled WGS sequence"/>
</dbReference>
<accession>A0A1D2NL97</accession>
<dbReference type="OrthoDB" id="295274at2759"/>
<comment type="caution">
    <text evidence="13">The sequence shown here is derived from an EMBL/GenBank/DDBJ whole genome shotgun (WGS) entry which is preliminary data.</text>
</comment>
<dbReference type="InterPro" id="IPR046347">
    <property type="entry name" value="bZIP_sf"/>
</dbReference>
<dbReference type="GO" id="GO:0003700">
    <property type="term" value="F:DNA-binding transcription factor activity"/>
    <property type="evidence" value="ECO:0007669"/>
    <property type="project" value="InterPro"/>
</dbReference>
<protein>
    <submittedName>
        <fullName evidence="13">Cyclic AMP-dependent transcription factor ATF-7</fullName>
    </submittedName>
</protein>
<dbReference type="FunFam" id="3.30.160.60:FF:000446">
    <property type="entry name" value="Zinc finger protein"/>
    <property type="match status" value="1"/>
</dbReference>
<evidence type="ECO:0000256" key="9">
    <source>
        <dbReference type="SAM" id="Coils"/>
    </source>
</evidence>
<dbReference type="PROSITE" id="PS50157">
    <property type="entry name" value="ZINC_FINGER_C2H2_2"/>
    <property type="match status" value="1"/>
</dbReference>
<sequence>MELEKAFKCGDCGAKFSAMDQLQVHQRRHEMSLSLSKTVASSSGSSLQTPLVMKGSLSAGIIGFVDETPTPTRFFRNCEEVGLFQDLQNVNPFDEDFKKAANSATATPSGDHPFEFNFTAAVVGAPSTPINETPLCLRTPRPSKRRYSEQDTLNTPQVFPFSYFSSSTGSCPTLTTNTASMSACLTPTPTPPNSHGSAALVPSPPEALRVQHQPQVETPTVSTTYNHEEHVSIIAYTSAISQQTSNKNDPSGSGAKTISSPKTASELIKSMSVSVSSISNKKSSAVSQLKTRSKPNLKLDLKTVVSRNKSLTLAEKHSTNCNVNQSQQSTRTIDTGVVEDSLSDPLDKKELLERNRAAAHRSRERRKQWIYGLESRCRALETLLAQSQAEVVRLSSENETLKHHLHEMSKSKEPQNSSQSSIIVSNSSIVDVSKSIVIHQTSGDVVETVIQEPLVDNVDISSGMVATIVSPIVLPTVKAKRGRPRKGEERRVPILAVSITSSEEVNIAPKIPILRISQPTKKKKD</sequence>
<dbReference type="PROSITE" id="PS00028">
    <property type="entry name" value="ZINC_FINGER_C2H2_1"/>
    <property type="match status" value="1"/>
</dbReference>
<dbReference type="SMART" id="SM00355">
    <property type="entry name" value="ZnF_C2H2"/>
    <property type="match status" value="1"/>
</dbReference>
<dbReference type="Gene3D" id="3.30.160.60">
    <property type="entry name" value="Classic Zinc Finger"/>
    <property type="match status" value="1"/>
</dbReference>
<dbReference type="SUPFAM" id="SSF57667">
    <property type="entry name" value="beta-beta-alpha zinc fingers"/>
    <property type="match status" value="1"/>
</dbReference>
<evidence type="ECO:0000256" key="1">
    <source>
        <dbReference type="ARBA" id="ARBA00004123"/>
    </source>
</evidence>
<dbReference type="InterPro" id="IPR051027">
    <property type="entry name" value="bZIP_transcription_factors"/>
</dbReference>
<dbReference type="InterPro" id="IPR036236">
    <property type="entry name" value="Znf_C2H2_sf"/>
</dbReference>
<feature type="domain" description="C2H2-type" evidence="11">
    <location>
        <begin position="7"/>
        <end position="29"/>
    </location>
</feature>